<dbReference type="EMBL" id="JYDO01000036">
    <property type="protein sequence ID" value="KRZ75664.1"/>
    <property type="molecule type" value="Genomic_DNA"/>
</dbReference>
<evidence type="ECO:0000313" key="1">
    <source>
        <dbReference type="EMBL" id="KRZ75664.1"/>
    </source>
</evidence>
<evidence type="ECO:0000313" key="2">
    <source>
        <dbReference type="Proteomes" id="UP000054843"/>
    </source>
</evidence>
<proteinExistence type="predicted"/>
<dbReference type="Proteomes" id="UP000054843">
    <property type="component" value="Unassembled WGS sequence"/>
</dbReference>
<accession>A0A0V1MVS0</accession>
<name>A0A0V1MVS0_9BILA</name>
<comment type="caution">
    <text evidence="1">The sequence shown here is derived from an EMBL/GenBank/DDBJ whole genome shotgun (WGS) entry which is preliminary data.</text>
</comment>
<protein>
    <submittedName>
        <fullName evidence="1">Uncharacterized protein</fullName>
    </submittedName>
</protein>
<dbReference type="AlphaFoldDB" id="A0A0V1MVS0"/>
<sequence>MISSKYAATLGMPANIASITFWKIAGAEATPNSNLLYRIFLDSSSSSTLKYASDKSNLVNVFPPLNAWYVRSKKPFDWMRNLWQRRRPMVVTKTMEDQISSDPDRAPAAYAFLI</sequence>
<organism evidence="1 2">
    <name type="scientific">Trichinella papuae</name>
    <dbReference type="NCBI Taxonomy" id="268474"/>
    <lineage>
        <taxon>Eukaryota</taxon>
        <taxon>Metazoa</taxon>
        <taxon>Ecdysozoa</taxon>
        <taxon>Nematoda</taxon>
        <taxon>Enoplea</taxon>
        <taxon>Dorylaimia</taxon>
        <taxon>Trichinellida</taxon>
        <taxon>Trichinellidae</taxon>
        <taxon>Trichinella</taxon>
    </lineage>
</organism>
<keyword evidence="2" id="KW-1185">Reference proteome</keyword>
<gene>
    <name evidence="1" type="ORF">T10_11403</name>
</gene>
<reference evidence="1 2" key="1">
    <citation type="submission" date="2015-01" db="EMBL/GenBank/DDBJ databases">
        <title>Evolution of Trichinella species and genotypes.</title>
        <authorList>
            <person name="Korhonen P.K."/>
            <person name="Edoardo P."/>
            <person name="Giuseppe L.R."/>
            <person name="Gasser R.B."/>
        </authorList>
    </citation>
    <scope>NUCLEOTIDE SEQUENCE [LARGE SCALE GENOMIC DNA]</scope>
    <source>
        <strain evidence="1">ISS1980</strain>
    </source>
</reference>